<evidence type="ECO:0000313" key="2">
    <source>
        <dbReference type="EMBL" id="SHJ45287.1"/>
    </source>
</evidence>
<dbReference type="EMBL" id="FQZX01000001">
    <property type="protein sequence ID" value="SHJ45287.1"/>
    <property type="molecule type" value="Genomic_DNA"/>
</dbReference>
<dbReference type="Proteomes" id="UP000184314">
    <property type="component" value="Unassembled WGS sequence"/>
</dbReference>
<feature type="chain" id="PRO_5009918685" description="Lipocalin-like domain-containing protein" evidence="1">
    <location>
        <begin position="21"/>
        <end position="149"/>
    </location>
</feature>
<dbReference type="PROSITE" id="PS51257">
    <property type="entry name" value="PROKAR_LIPOPROTEIN"/>
    <property type="match status" value="1"/>
</dbReference>
<accession>A0A1M6JF09</accession>
<name>A0A1M6JF09_9FLAO</name>
<dbReference type="AlphaFoldDB" id="A0A1M6JF09"/>
<sequence>MKRYALLFLFLVFLASCANDDDFGLESTQFVFSEQKWELTQMSGSVQNSETTGVEMEWQEYYIFSPEGTFVKSRTVGDELVEATGSFEVVEYENDLNHYLELTFETGNELAGNCTGDSKELLMYRSSTMISSLWMACDGPGLDYSLSKN</sequence>
<protein>
    <recommendedName>
        <fullName evidence="4">Lipocalin-like domain-containing protein</fullName>
    </recommendedName>
</protein>
<proteinExistence type="predicted"/>
<evidence type="ECO:0000313" key="3">
    <source>
        <dbReference type="Proteomes" id="UP000184314"/>
    </source>
</evidence>
<keyword evidence="3" id="KW-1185">Reference proteome</keyword>
<dbReference type="RefSeq" id="WP_073240736.1">
    <property type="nucleotide sequence ID" value="NZ_FQZX01000001.1"/>
</dbReference>
<feature type="signal peptide" evidence="1">
    <location>
        <begin position="1"/>
        <end position="20"/>
    </location>
</feature>
<gene>
    <name evidence="2" type="ORF">SAMN04488007_0388</name>
</gene>
<evidence type="ECO:0008006" key="4">
    <source>
        <dbReference type="Google" id="ProtNLM"/>
    </source>
</evidence>
<reference evidence="3" key="1">
    <citation type="submission" date="2016-11" db="EMBL/GenBank/DDBJ databases">
        <authorList>
            <person name="Varghese N."/>
            <person name="Submissions S."/>
        </authorList>
    </citation>
    <scope>NUCLEOTIDE SEQUENCE [LARGE SCALE GENOMIC DNA]</scope>
    <source>
        <strain evidence="3">DSM 16478</strain>
    </source>
</reference>
<dbReference type="STRING" id="228958.SAMN04488007_0388"/>
<keyword evidence="1" id="KW-0732">Signal</keyword>
<dbReference type="OrthoDB" id="882993at2"/>
<evidence type="ECO:0000256" key="1">
    <source>
        <dbReference type="SAM" id="SignalP"/>
    </source>
</evidence>
<organism evidence="2 3">
    <name type="scientific">Maribacter aquivivus</name>
    <dbReference type="NCBI Taxonomy" id="228958"/>
    <lineage>
        <taxon>Bacteria</taxon>
        <taxon>Pseudomonadati</taxon>
        <taxon>Bacteroidota</taxon>
        <taxon>Flavobacteriia</taxon>
        <taxon>Flavobacteriales</taxon>
        <taxon>Flavobacteriaceae</taxon>
        <taxon>Maribacter</taxon>
    </lineage>
</organism>